<comment type="similarity">
    <text evidence="1">Belongs to the cystatin family.</text>
</comment>
<dbReference type="AlphaFoldDB" id="A0AAV5VVN3"/>
<dbReference type="PANTHER" id="PTHR46186">
    <property type="entry name" value="CYSTATIN"/>
    <property type="match status" value="1"/>
</dbReference>
<dbReference type="Pfam" id="PF00031">
    <property type="entry name" value="Cystatin"/>
    <property type="match status" value="1"/>
</dbReference>
<dbReference type="InterPro" id="IPR000010">
    <property type="entry name" value="Cystatin_dom"/>
</dbReference>
<keyword evidence="3" id="KW-0789">Thiol protease inhibitor</keyword>
<dbReference type="SMART" id="SM00043">
    <property type="entry name" value="CY"/>
    <property type="match status" value="1"/>
</dbReference>
<protein>
    <recommendedName>
        <fullName evidence="5">Cystatin domain-containing protein</fullName>
    </recommendedName>
</protein>
<dbReference type="InterPro" id="IPR046350">
    <property type="entry name" value="Cystatin_sf"/>
</dbReference>
<proteinExistence type="inferred from homology"/>
<evidence type="ECO:0000313" key="7">
    <source>
        <dbReference type="Proteomes" id="UP001432322"/>
    </source>
</evidence>
<dbReference type="EMBL" id="BTSY01000004">
    <property type="protein sequence ID" value="GMT22439.1"/>
    <property type="molecule type" value="Genomic_DNA"/>
</dbReference>
<dbReference type="GO" id="GO:0005737">
    <property type="term" value="C:cytoplasm"/>
    <property type="evidence" value="ECO:0007669"/>
    <property type="project" value="TreeGrafter"/>
</dbReference>
<evidence type="ECO:0000259" key="5">
    <source>
        <dbReference type="SMART" id="SM00043"/>
    </source>
</evidence>
<evidence type="ECO:0000313" key="6">
    <source>
        <dbReference type="EMBL" id="GMT22439.1"/>
    </source>
</evidence>
<accession>A0AAV5VVN3</accession>
<dbReference type="GO" id="GO:0005615">
    <property type="term" value="C:extracellular space"/>
    <property type="evidence" value="ECO:0007669"/>
    <property type="project" value="TreeGrafter"/>
</dbReference>
<comment type="caution">
    <text evidence="6">The sequence shown here is derived from an EMBL/GenBank/DDBJ whole genome shotgun (WGS) entry which is preliminary data.</text>
</comment>
<keyword evidence="2" id="KW-0646">Protease inhibitor</keyword>
<organism evidence="6 7">
    <name type="scientific">Pristionchus fissidentatus</name>
    <dbReference type="NCBI Taxonomy" id="1538716"/>
    <lineage>
        <taxon>Eukaryota</taxon>
        <taxon>Metazoa</taxon>
        <taxon>Ecdysozoa</taxon>
        <taxon>Nematoda</taxon>
        <taxon>Chromadorea</taxon>
        <taxon>Rhabditida</taxon>
        <taxon>Rhabditina</taxon>
        <taxon>Diplogasteromorpha</taxon>
        <taxon>Diplogasteroidea</taxon>
        <taxon>Neodiplogasteridae</taxon>
        <taxon>Pristionchus</taxon>
    </lineage>
</organism>
<sequence length="124" mass="13816">MNTLLVLLFAPFFIATAIPGGIKTMDVNNPKYLDKIWMGIPTINAMSNSSNYLVPAKVLSATEQTVAGVRYTFDLLMAETNCNQKNGNRSMCIPSPNAPTSTYRLTLLEKLWKNYSEYSAEKIN</sequence>
<dbReference type="SUPFAM" id="SSF54403">
    <property type="entry name" value="Cystatin/monellin"/>
    <property type="match status" value="1"/>
</dbReference>
<gene>
    <name evidence="6" type="ORF">PFISCL1PPCAC_13736</name>
</gene>
<keyword evidence="4" id="KW-0732">Signal</keyword>
<dbReference type="PANTHER" id="PTHR46186:SF2">
    <property type="entry name" value="CYSTATIN"/>
    <property type="match status" value="1"/>
</dbReference>
<dbReference type="GO" id="GO:0004869">
    <property type="term" value="F:cysteine-type endopeptidase inhibitor activity"/>
    <property type="evidence" value="ECO:0007669"/>
    <property type="project" value="UniProtKB-KW"/>
</dbReference>
<dbReference type="Gene3D" id="3.10.450.10">
    <property type="match status" value="1"/>
</dbReference>
<evidence type="ECO:0000256" key="3">
    <source>
        <dbReference type="ARBA" id="ARBA00022704"/>
    </source>
</evidence>
<dbReference type="Proteomes" id="UP001432322">
    <property type="component" value="Unassembled WGS sequence"/>
</dbReference>
<feature type="signal peptide" evidence="4">
    <location>
        <begin position="1"/>
        <end position="17"/>
    </location>
</feature>
<dbReference type="GO" id="GO:0031982">
    <property type="term" value="C:vesicle"/>
    <property type="evidence" value="ECO:0007669"/>
    <property type="project" value="TreeGrafter"/>
</dbReference>
<dbReference type="CDD" id="cd00042">
    <property type="entry name" value="CY"/>
    <property type="match status" value="1"/>
</dbReference>
<name>A0AAV5VVN3_9BILA</name>
<evidence type="ECO:0000256" key="4">
    <source>
        <dbReference type="SAM" id="SignalP"/>
    </source>
</evidence>
<evidence type="ECO:0000256" key="2">
    <source>
        <dbReference type="ARBA" id="ARBA00022690"/>
    </source>
</evidence>
<evidence type="ECO:0000256" key="1">
    <source>
        <dbReference type="ARBA" id="ARBA00009403"/>
    </source>
</evidence>
<reference evidence="6" key="1">
    <citation type="submission" date="2023-10" db="EMBL/GenBank/DDBJ databases">
        <title>Genome assembly of Pristionchus species.</title>
        <authorList>
            <person name="Yoshida K."/>
            <person name="Sommer R.J."/>
        </authorList>
    </citation>
    <scope>NUCLEOTIDE SEQUENCE</scope>
    <source>
        <strain evidence="6">RS5133</strain>
    </source>
</reference>
<feature type="chain" id="PRO_5043966580" description="Cystatin domain-containing protein" evidence="4">
    <location>
        <begin position="18"/>
        <end position="124"/>
    </location>
</feature>
<feature type="domain" description="Cystatin" evidence="5">
    <location>
        <begin position="17"/>
        <end position="121"/>
    </location>
</feature>
<keyword evidence="7" id="KW-1185">Reference proteome</keyword>